<evidence type="ECO:0000256" key="1">
    <source>
        <dbReference type="SAM" id="MobiDB-lite"/>
    </source>
</evidence>
<evidence type="ECO:0000313" key="2">
    <source>
        <dbReference type="EMBL" id="MDC8831706.1"/>
    </source>
</evidence>
<dbReference type="RefSeq" id="WP_273641164.1">
    <property type="nucleotide sequence ID" value="NZ_JAQQXP010000001.1"/>
</dbReference>
<gene>
    <name evidence="2" type="ORF">OIK42_13150</name>
</gene>
<comment type="caution">
    <text evidence="2">The sequence shown here is derived from an EMBL/GenBank/DDBJ whole genome shotgun (WGS) entry which is preliminary data.</text>
</comment>
<accession>A0ABT5L3U5</accession>
<reference evidence="2 3" key="1">
    <citation type="submission" date="2022-10" db="EMBL/GenBank/DDBJ databases">
        <title>Alteromonas sp. chi3 Genome sequencing.</title>
        <authorList>
            <person name="Park S."/>
        </authorList>
    </citation>
    <scope>NUCLEOTIDE SEQUENCE [LARGE SCALE GENOMIC DNA]</scope>
    <source>
        <strain evidence="3">chi3</strain>
    </source>
</reference>
<proteinExistence type="predicted"/>
<evidence type="ECO:0008006" key="4">
    <source>
        <dbReference type="Google" id="ProtNLM"/>
    </source>
</evidence>
<organism evidence="2 3">
    <name type="scientific">Alteromonas gilva</name>
    <dbReference type="NCBI Taxonomy" id="2987522"/>
    <lineage>
        <taxon>Bacteria</taxon>
        <taxon>Pseudomonadati</taxon>
        <taxon>Pseudomonadota</taxon>
        <taxon>Gammaproteobacteria</taxon>
        <taxon>Alteromonadales</taxon>
        <taxon>Alteromonadaceae</taxon>
        <taxon>Alteromonas/Salinimonas group</taxon>
        <taxon>Alteromonas</taxon>
    </lineage>
</organism>
<sequence>MMKLSTALMTLIVILLAANIVLYASDNFFYNKQSPVTAPVQTQGNDMSPGIKNIAEGQNHQTQNSLNETAQIKRDESQPLSAENKPAGPDVAEQTNQRSLFIKQGDKQALNFDYLESIDINSMKEIIDNIDFSAKYESTISGENALNRALHNALTEQVHILDQQAVCNNEICAIALQSDSLDSLDSTLSQLAFGEDTSQYLNGGLMRVFKDNGQYYAVMLSPKE</sequence>
<keyword evidence="3" id="KW-1185">Reference proteome</keyword>
<evidence type="ECO:0000313" key="3">
    <source>
        <dbReference type="Proteomes" id="UP001218788"/>
    </source>
</evidence>
<name>A0ABT5L3U5_9ALTE</name>
<feature type="region of interest" description="Disordered" evidence="1">
    <location>
        <begin position="74"/>
        <end position="94"/>
    </location>
</feature>
<dbReference type="EMBL" id="JAQQXP010000001">
    <property type="protein sequence ID" value="MDC8831706.1"/>
    <property type="molecule type" value="Genomic_DNA"/>
</dbReference>
<protein>
    <recommendedName>
        <fullName evidence="4">SCP domain-containing protein</fullName>
    </recommendedName>
</protein>
<dbReference type="Proteomes" id="UP001218788">
    <property type="component" value="Unassembled WGS sequence"/>
</dbReference>